<accession>A0A7J3I831</accession>
<evidence type="ECO:0008006" key="3">
    <source>
        <dbReference type="Google" id="ProtNLM"/>
    </source>
</evidence>
<dbReference type="EMBL" id="DTAI01000140">
    <property type="protein sequence ID" value="HGN36869.1"/>
    <property type="molecule type" value="Genomic_DNA"/>
</dbReference>
<evidence type="ECO:0000313" key="2">
    <source>
        <dbReference type="EMBL" id="HGQ18277.1"/>
    </source>
</evidence>
<sequence>MLLEAIIFIGLDEVSNSALENLREASEMLVREYGIKLVIVPVNMWSDPISSSLRSLPTIVINGFKAFSGYAPTASEIRDYVLKIAKAKNRVGEFQLPAGVVDSGMVNASAIIA</sequence>
<dbReference type="AlphaFoldDB" id="A0A7J3I831"/>
<evidence type="ECO:0000313" key="1">
    <source>
        <dbReference type="EMBL" id="HGN36869.1"/>
    </source>
</evidence>
<gene>
    <name evidence="1" type="ORF">ENT87_04915</name>
    <name evidence="2" type="ORF">ENU30_04810</name>
</gene>
<name>A0A7J3I831_9CREN</name>
<comment type="caution">
    <text evidence="1">The sequence shown here is derived from an EMBL/GenBank/DDBJ whole genome shotgun (WGS) entry which is preliminary data.</text>
</comment>
<proteinExistence type="predicted"/>
<organism evidence="1">
    <name type="scientific">Ignisphaera aggregans</name>
    <dbReference type="NCBI Taxonomy" id="334771"/>
    <lineage>
        <taxon>Archaea</taxon>
        <taxon>Thermoproteota</taxon>
        <taxon>Thermoprotei</taxon>
        <taxon>Desulfurococcales</taxon>
        <taxon>Desulfurococcaceae</taxon>
        <taxon>Ignisphaera</taxon>
    </lineage>
</organism>
<dbReference type="EMBL" id="DTBZ01000090">
    <property type="protein sequence ID" value="HGQ18277.1"/>
    <property type="molecule type" value="Genomic_DNA"/>
</dbReference>
<protein>
    <recommendedName>
        <fullName evidence="3">Thioredoxin-like fold domain-containing protein</fullName>
    </recommendedName>
</protein>
<reference evidence="1" key="1">
    <citation type="journal article" date="2020" name="mSystems">
        <title>Genome- and Community-Level Interaction Insights into Carbon Utilization and Element Cycling Functions of Hydrothermarchaeota in Hydrothermal Sediment.</title>
        <authorList>
            <person name="Zhou Z."/>
            <person name="Liu Y."/>
            <person name="Xu W."/>
            <person name="Pan J."/>
            <person name="Luo Z.H."/>
            <person name="Li M."/>
        </authorList>
    </citation>
    <scope>NUCLEOTIDE SEQUENCE [LARGE SCALE GENOMIC DNA]</scope>
    <source>
        <strain evidence="1">SpSt-618</strain>
        <strain evidence="2">SpSt-657</strain>
    </source>
</reference>